<gene>
    <name evidence="1" type="ORF">HNQ59_000287</name>
</gene>
<protein>
    <submittedName>
        <fullName evidence="1">Putative Zn-binding protein involved in type VI secretion</fullName>
    </submittedName>
</protein>
<dbReference type="Proteomes" id="UP000575898">
    <property type="component" value="Unassembled WGS sequence"/>
</dbReference>
<dbReference type="InterPro" id="IPR008727">
    <property type="entry name" value="PAAR_motif"/>
</dbReference>
<evidence type="ECO:0000313" key="2">
    <source>
        <dbReference type="Proteomes" id="UP000575898"/>
    </source>
</evidence>
<proteinExistence type="predicted"/>
<reference evidence="1 2" key="1">
    <citation type="submission" date="2020-08" db="EMBL/GenBank/DDBJ databases">
        <title>Genomic Encyclopedia of Type Strains, Phase IV (KMG-IV): sequencing the most valuable type-strain genomes for metagenomic binning, comparative biology and taxonomic classification.</title>
        <authorList>
            <person name="Goeker M."/>
        </authorList>
    </citation>
    <scope>NUCLEOTIDE SEQUENCE [LARGE SCALE GENOMIC DNA]</scope>
    <source>
        <strain evidence="1 2">DSM 27165</strain>
    </source>
</reference>
<dbReference type="Gene3D" id="2.60.200.60">
    <property type="match status" value="1"/>
</dbReference>
<name>A0A840MHM7_9PROT</name>
<accession>A0A840MHM7</accession>
<evidence type="ECO:0000313" key="1">
    <source>
        <dbReference type="EMBL" id="MBB5017025.1"/>
    </source>
</evidence>
<dbReference type="AlphaFoldDB" id="A0A840MHM7"/>
<dbReference type="EMBL" id="JACHHY010000002">
    <property type="protein sequence ID" value="MBB5017025.1"/>
    <property type="molecule type" value="Genomic_DNA"/>
</dbReference>
<dbReference type="Pfam" id="PF05488">
    <property type="entry name" value="PAAR_motif"/>
    <property type="match status" value="1"/>
</dbReference>
<comment type="caution">
    <text evidence="1">The sequence shown here is derived from an EMBL/GenBank/DDBJ whole genome shotgun (WGS) entry which is preliminary data.</text>
</comment>
<keyword evidence="2" id="KW-1185">Reference proteome</keyword>
<dbReference type="RefSeq" id="WP_184034198.1">
    <property type="nucleotide sequence ID" value="NZ_JACHHY010000002.1"/>
</dbReference>
<sequence length="193" mass="21043">MAIIGFIVLGDRTSHGGVVITGDPTWTIDGQPIARVGDKVTCPRCKVVSTIISSRFPSVTGFGRPVAYDQDMTACGAVLYSRHNDHTGWGTDDDEGDDVNVTAAPIEEYAPKQALRFQEHFILHDNITGKPLTGVPYTIRTGEGRAFTGETDEQGRTDVVWTDSPLPVEVVAHPKPVDDTDPYHYAELNYEGL</sequence>
<organism evidence="1 2">
    <name type="scientific">Chitinivorax tropicus</name>
    <dbReference type="NCBI Taxonomy" id="714531"/>
    <lineage>
        <taxon>Bacteria</taxon>
        <taxon>Pseudomonadati</taxon>
        <taxon>Pseudomonadota</taxon>
        <taxon>Betaproteobacteria</taxon>
        <taxon>Chitinivorax</taxon>
    </lineage>
</organism>
<dbReference type="CDD" id="cd14744">
    <property type="entry name" value="PAAR_CT_2"/>
    <property type="match status" value="1"/>
</dbReference>